<protein>
    <recommendedName>
        <fullName evidence="1">Dinitrogenase iron-molybdenum cofactor biosynthesis domain-containing protein</fullName>
    </recommendedName>
</protein>
<dbReference type="Pfam" id="PF02579">
    <property type="entry name" value="Nitro_FeMo-Co"/>
    <property type="match status" value="1"/>
</dbReference>
<feature type="domain" description="Dinitrogenase iron-molybdenum cofactor biosynthesis" evidence="1">
    <location>
        <begin position="14"/>
        <end position="98"/>
    </location>
</feature>
<evidence type="ECO:0000259" key="1">
    <source>
        <dbReference type="Pfam" id="PF02579"/>
    </source>
</evidence>
<gene>
    <name evidence="2" type="ORF">GH808_01780</name>
</gene>
<evidence type="ECO:0000313" key="2">
    <source>
        <dbReference type="EMBL" id="MBC3803174.1"/>
    </source>
</evidence>
<evidence type="ECO:0000313" key="3">
    <source>
        <dbReference type="Proteomes" id="UP000603234"/>
    </source>
</evidence>
<organism evidence="2 3">
    <name type="scientific">Acetobacterium fimetarium</name>
    <dbReference type="NCBI Taxonomy" id="52691"/>
    <lineage>
        <taxon>Bacteria</taxon>
        <taxon>Bacillati</taxon>
        <taxon>Bacillota</taxon>
        <taxon>Clostridia</taxon>
        <taxon>Eubacteriales</taxon>
        <taxon>Eubacteriaceae</taxon>
        <taxon>Acetobacterium</taxon>
    </lineage>
</organism>
<comment type="caution">
    <text evidence="2">The sequence shown here is derived from an EMBL/GenBank/DDBJ whole genome shotgun (WGS) entry which is preliminary data.</text>
</comment>
<dbReference type="InterPro" id="IPR036105">
    <property type="entry name" value="DiNase_FeMo-co_biosyn_sf"/>
</dbReference>
<dbReference type="EMBL" id="WJBC01000002">
    <property type="protein sequence ID" value="MBC3803174.1"/>
    <property type="molecule type" value="Genomic_DNA"/>
</dbReference>
<dbReference type="Proteomes" id="UP000603234">
    <property type="component" value="Unassembled WGS sequence"/>
</dbReference>
<dbReference type="Gene3D" id="3.30.420.130">
    <property type="entry name" value="Dinitrogenase iron-molybdenum cofactor biosynthesis domain"/>
    <property type="match status" value="1"/>
</dbReference>
<dbReference type="RefSeq" id="WP_186841094.1">
    <property type="nucleotide sequence ID" value="NZ_WJBC01000002.1"/>
</dbReference>
<reference evidence="2 3" key="1">
    <citation type="journal article" date="2020" name="mSystems">
        <title>Defining Genomic and Predicted Metabolic Features of the Acetobacterium Genus.</title>
        <authorList>
            <person name="Ross D.E."/>
            <person name="Marshall C.W."/>
            <person name="Gulliver D."/>
            <person name="May H.D."/>
            <person name="Norman R.S."/>
        </authorList>
    </citation>
    <scope>NUCLEOTIDE SEQUENCE [LARGE SCALE GENOMIC DNA]</scope>
    <source>
        <strain evidence="2 3">DSM 8238</strain>
    </source>
</reference>
<dbReference type="InterPro" id="IPR003731">
    <property type="entry name" value="Di-Nase_FeMo-co_biosynth"/>
</dbReference>
<accession>A0ABR6WS99</accession>
<keyword evidence="3" id="KW-1185">Reference proteome</keyword>
<proteinExistence type="predicted"/>
<name>A0ABR6WS99_9FIRM</name>
<sequence length="121" mass="12989">MYLAMTMDGKTLASNVSSQFETCSYLLVVDTKDLSVKAIENKSDLSEENLAQKVIACDCEGIITGAFNSAAFNVLADAYITRYAGAGYSGLEALELIKQRKLDLIKTLDGSDGCGGDHHQL</sequence>
<dbReference type="SUPFAM" id="SSF53146">
    <property type="entry name" value="Nitrogenase accessory factor-like"/>
    <property type="match status" value="1"/>
</dbReference>